<dbReference type="eggNOG" id="COG3617">
    <property type="taxonomic scope" value="Bacteria"/>
</dbReference>
<sequence>MRNLNQNEVGNAQLSTKGGKPNATVSESGLYKLIMRSDKPEAKAFQDWVTRDVLPAIRKDGGYVPIPPSPHFLQISARQAAPRHRARHVTVWAPNKTATEGH</sequence>
<organism evidence="3 4">
    <name type="scientific">Hoeflea phototrophica (strain DSM 17068 / NCIMB 14078 / DFL-43)</name>
    <dbReference type="NCBI Taxonomy" id="411684"/>
    <lineage>
        <taxon>Bacteria</taxon>
        <taxon>Pseudomonadati</taxon>
        <taxon>Pseudomonadota</taxon>
        <taxon>Alphaproteobacteria</taxon>
        <taxon>Hyphomicrobiales</taxon>
        <taxon>Rhizobiaceae</taxon>
        <taxon>Hoeflea</taxon>
    </lineage>
</organism>
<evidence type="ECO:0000259" key="2">
    <source>
        <dbReference type="PROSITE" id="PS51750"/>
    </source>
</evidence>
<dbReference type="Pfam" id="PF02498">
    <property type="entry name" value="Bro-N"/>
    <property type="match status" value="1"/>
</dbReference>
<evidence type="ECO:0000313" key="4">
    <source>
        <dbReference type="Proteomes" id="UP000004291"/>
    </source>
</evidence>
<dbReference type="PROSITE" id="PS51750">
    <property type="entry name" value="BRO_N"/>
    <property type="match status" value="1"/>
</dbReference>
<reference evidence="3 4" key="2">
    <citation type="submission" date="2012-06" db="EMBL/GenBank/DDBJ databases">
        <authorList>
            <person name="Fiebig A."/>
        </authorList>
    </citation>
    <scope>NUCLEOTIDE SEQUENCE [LARGE SCALE GENOMIC DNA]</scope>
    <source>
        <strain evidence="3 4">DFL-43</strain>
    </source>
</reference>
<reference evidence="3 4" key="1">
    <citation type="submission" date="2007-10" db="EMBL/GenBank/DDBJ databases">
        <authorList>
            <person name="Wagner-Dobler I."/>
            <person name="Ferriera S."/>
            <person name="Johnson J."/>
            <person name="Kravitz S."/>
            <person name="Beeson K."/>
            <person name="Sutton G."/>
            <person name="Rogers Y.-H."/>
            <person name="Friedman R."/>
            <person name="Frazier M."/>
            <person name="Venter J.C."/>
        </authorList>
    </citation>
    <scope>NUCLEOTIDE SEQUENCE [LARGE SCALE GENOMIC DNA]</scope>
    <source>
        <strain evidence="3 4">DFL-43</strain>
    </source>
</reference>
<feature type="compositionally biased region" description="Polar residues" evidence="1">
    <location>
        <begin position="1"/>
        <end position="16"/>
    </location>
</feature>
<gene>
    <name evidence="3" type="ORF">HPDFL43_16741</name>
</gene>
<proteinExistence type="predicted"/>
<comment type="caution">
    <text evidence="3">The sequence shown here is derived from an EMBL/GenBank/DDBJ whole genome shotgun (WGS) entry which is preliminary data.</text>
</comment>
<feature type="domain" description="Bro-N" evidence="2">
    <location>
        <begin position="1"/>
        <end position="61"/>
    </location>
</feature>
<feature type="region of interest" description="Disordered" evidence="1">
    <location>
        <begin position="1"/>
        <end position="25"/>
    </location>
</feature>
<dbReference type="HOGENOM" id="CLU_2273498_0_0_5"/>
<keyword evidence="4" id="KW-1185">Reference proteome</keyword>
<name>A9D7U2_HOEPD</name>
<dbReference type="Proteomes" id="UP000004291">
    <property type="component" value="Chromosome"/>
</dbReference>
<evidence type="ECO:0000256" key="1">
    <source>
        <dbReference type="SAM" id="MobiDB-lite"/>
    </source>
</evidence>
<dbReference type="PANTHER" id="PTHR36180:SF2">
    <property type="entry name" value="BRO FAMILY PROTEIN"/>
    <property type="match status" value="1"/>
</dbReference>
<dbReference type="EMBL" id="ABIA03000004">
    <property type="protein sequence ID" value="EDQ33142.2"/>
    <property type="molecule type" value="Genomic_DNA"/>
</dbReference>
<evidence type="ECO:0000313" key="3">
    <source>
        <dbReference type="EMBL" id="EDQ33142.2"/>
    </source>
</evidence>
<dbReference type="SMART" id="SM01040">
    <property type="entry name" value="Bro-N"/>
    <property type="match status" value="1"/>
</dbReference>
<dbReference type="InterPro" id="IPR003497">
    <property type="entry name" value="BRO_N_domain"/>
</dbReference>
<protein>
    <submittedName>
        <fullName evidence="3">Prophage antirepressor</fullName>
    </submittedName>
</protein>
<dbReference type="AlphaFoldDB" id="A9D7U2"/>
<accession>A9D7U2</accession>
<dbReference type="PANTHER" id="PTHR36180">
    <property type="entry name" value="DNA-BINDING PROTEIN-RELATED-RELATED"/>
    <property type="match status" value="1"/>
</dbReference>